<dbReference type="PATRIC" id="fig|1357399.3.peg.747"/>
<dbReference type="InterPro" id="IPR021634">
    <property type="entry name" value="DUF3240"/>
</dbReference>
<dbReference type="EMBL" id="AZJJ01000001">
    <property type="protein sequence ID" value="ETD27789.1"/>
    <property type="molecule type" value="Genomic_DNA"/>
</dbReference>
<comment type="caution">
    <text evidence="1">The sequence shown here is derived from an EMBL/GenBank/DDBJ whole genome shotgun (WGS) entry which is preliminary data.</text>
</comment>
<sequence length="102" mass="12274">MKGEAMCSWLQIYADTKLKDHIVDALLERRLNDFYYSSCDKYALRDLLISQREQVSGRKQYGRFDLYIDYDRAVELVEYFYTKYGKDDITCYMLQNITDFES</sequence>
<accession>V8CK95</accession>
<dbReference type="STRING" id="1357399.HMPREF2087_00711"/>
<dbReference type="Pfam" id="PF11582">
    <property type="entry name" value="DUF3240"/>
    <property type="match status" value="1"/>
</dbReference>
<dbReference type="AlphaFoldDB" id="V8CK95"/>
<dbReference type="Gene3D" id="3.30.70.120">
    <property type="match status" value="1"/>
</dbReference>
<organism evidence="1 2">
    <name type="scientific">Helicobacter canis NCTC 12740</name>
    <dbReference type="NCBI Taxonomy" id="1357399"/>
    <lineage>
        <taxon>Bacteria</taxon>
        <taxon>Pseudomonadati</taxon>
        <taxon>Campylobacterota</taxon>
        <taxon>Epsilonproteobacteria</taxon>
        <taxon>Campylobacterales</taxon>
        <taxon>Helicobacteraceae</taxon>
        <taxon>Helicobacter</taxon>
    </lineage>
</organism>
<dbReference type="InterPro" id="IPR015867">
    <property type="entry name" value="N-reg_PII/ATP_PRibTrfase_C"/>
</dbReference>
<proteinExistence type="predicted"/>
<gene>
    <name evidence="1" type="ORF">HMPREF2087_00711</name>
</gene>
<dbReference type="Proteomes" id="UP000018688">
    <property type="component" value="Unassembled WGS sequence"/>
</dbReference>
<protein>
    <submittedName>
        <fullName evidence="1">Uncharacterized protein</fullName>
    </submittedName>
</protein>
<dbReference type="HOGENOM" id="CLU_182168_0_0_7"/>
<reference evidence="1 2" key="1">
    <citation type="submission" date="2013-10" db="EMBL/GenBank/DDBJ databases">
        <title>The Genome Sequence of Helicobacter canis NCTC 12740.</title>
        <authorList>
            <consortium name="The Broad Institute Genomics Platform"/>
            <person name="Earl A."/>
            <person name="Fox J.G."/>
            <person name="Shen Z."/>
            <person name="Young S.K."/>
            <person name="Zeng Q."/>
            <person name="Gargeya S."/>
            <person name="Fitzgerald M."/>
            <person name="Abouelleil A."/>
            <person name="Alvarado L."/>
            <person name="Chapman S.B."/>
            <person name="Gainer-Dewar J."/>
            <person name="Goldberg J."/>
            <person name="Griggs A."/>
            <person name="Gujja S."/>
            <person name="Hansen M."/>
            <person name="Howarth C."/>
            <person name="Imamovic A."/>
            <person name="Ireland A."/>
            <person name="Larimer J."/>
            <person name="McCowan C."/>
            <person name="Murphy C."/>
            <person name="Pearson M."/>
            <person name="Poon T.W."/>
            <person name="Priest M."/>
            <person name="Roberts A."/>
            <person name="Saif S."/>
            <person name="Shea T."/>
            <person name="Sykes S."/>
            <person name="Wortman J."/>
            <person name="Nusbaum C."/>
            <person name="Birren B."/>
        </authorList>
    </citation>
    <scope>NUCLEOTIDE SEQUENCE [LARGE SCALE GENOMIC DNA]</scope>
    <source>
        <strain evidence="1 2">NCTC 12740</strain>
    </source>
</reference>
<name>V8CK95_9HELI</name>
<keyword evidence="2" id="KW-1185">Reference proteome</keyword>
<evidence type="ECO:0000313" key="1">
    <source>
        <dbReference type="EMBL" id="ETD27789.1"/>
    </source>
</evidence>
<dbReference type="OrthoDB" id="5327691at2"/>
<evidence type="ECO:0000313" key="2">
    <source>
        <dbReference type="Proteomes" id="UP000018688"/>
    </source>
</evidence>